<dbReference type="OrthoDB" id="3069821at2759"/>
<evidence type="ECO:0000313" key="1">
    <source>
        <dbReference type="EMBL" id="KAF9065205.1"/>
    </source>
</evidence>
<proteinExistence type="predicted"/>
<name>A0A9P5U305_9AGAR</name>
<comment type="caution">
    <text evidence="1">The sequence shown here is derived from an EMBL/GenBank/DDBJ whole genome shotgun (WGS) entry which is preliminary data.</text>
</comment>
<organism evidence="1 2">
    <name type="scientific">Rhodocollybia butyracea</name>
    <dbReference type="NCBI Taxonomy" id="206335"/>
    <lineage>
        <taxon>Eukaryota</taxon>
        <taxon>Fungi</taxon>
        <taxon>Dikarya</taxon>
        <taxon>Basidiomycota</taxon>
        <taxon>Agaricomycotina</taxon>
        <taxon>Agaricomycetes</taxon>
        <taxon>Agaricomycetidae</taxon>
        <taxon>Agaricales</taxon>
        <taxon>Marasmiineae</taxon>
        <taxon>Omphalotaceae</taxon>
        <taxon>Rhodocollybia</taxon>
    </lineage>
</organism>
<accession>A0A9P5U305</accession>
<protein>
    <recommendedName>
        <fullName evidence="3">FBD domain-containing protein</fullName>
    </recommendedName>
</protein>
<keyword evidence="2" id="KW-1185">Reference proteome</keyword>
<dbReference type="EMBL" id="JADNRY010000107">
    <property type="protein sequence ID" value="KAF9065205.1"/>
    <property type="molecule type" value="Genomic_DNA"/>
</dbReference>
<dbReference type="Proteomes" id="UP000772434">
    <property type="component" value="Unassembled WGS sequence"/>
</dbReference>
<reference evidence="1" key="1">
    <citation type="submission" date="2020-11" db="EMBL/GenBank/DDBJ databases">
        <authorList>
            <consortium name="DOE Joint Genome Institute"/>
            <person name="Ahrendt S."/>
            <person name="Riley R."/>
            <person name="Andreopoulos W."/>
            <person name="Labutti K."/>
            <person name="Pangilinan J."/>
            <person name="Ruiz-Duenas F.J."/>
            <person name="Barrasa J.M."/>
            <person name="Sanchez-Garcia M."/>
            <person name="Camarero S."/>
            <person name="Miyauchi S."/>
            <person name="Serrano A."/>
            <person name="Linde D."/>
            <person name="Babiker R."/>
            <person name="Drula E."/>
            <person name="Ayuso-Fernandez I."/>
            <person name="Pacheco R."/>
            <person name="Padilla G."/>
            <person name="Ferreira P."/>
            <person name="Barriuso J."/>
            <person name="Kellner H."/>
            <person name="Castanera R."/>
            <person name="Alfaro M."/>
            <person name="Ramirez L."/>
            <person name="Pisabarro A.G."/>
            <person name="Kuo A."/>
            <person name="Tritt A."/>
            <person name="Lipzen A."/>
            <person name="He G."/>
            <person name="Yan M."/>
            <person name="Ng V."/>
            <person name="Cullen D."/>
            <person name="Martin F."/>
            <person name="Rosso M.-N."/>
            <person name="Henrissat B."/>
            <person name="Hibbett D."/>
            <person name="Martinez A.T."/>
            <person name="Grigoriev I.V."/>
        </authorList>
    </citation>
    <scope>NUCLEOTIDE SEQUENCE</scope>
    <source>
        <strain evidence="1">AH 40177</strain>
    </source>
</reference>
<dbReference type="InterPro" id="IPR032675">
    <property type="entry name" value="LRR_dom_sf"/>
</dbReference>
<dbReference type="Gene3D" id="3.80.10.10">
    <property type="entry name" value="Ribonuclease Inhibitor"/>
    <property type="match status" value="1"/>
</dbReference>
<dbReference type="AlphaFoldDB" id="A0A9P5U305"/>
<evidence type="ECO:0008006" key="3">
    <source>
        <dbReference type="Google" id="ProtNLM"/>
    </source>
</evidence>
<evidence type="ECO:0000313" key="2">
    <source>
        <dbReference type="Proteomes" id="UP000772434"/>
    </source>
</evidence>
<sequence>MLYLKKYEESGDVNNGVNDEPWGNLDPFIVFVQQSSFQLTTLSIQQLFISDADLVCILVHMPTLQDLTVDDSGISPDCSPVSSEFIESLHGSCTSSLRRQTAALVPRLRSLKLFNVAATSIRDLSVVAMVRSRWCPTELYTVGTSAFEVDRLRVFTLTFLNRSETEAGRDVYSLLDPVEREGMMIVIQMSGVTLRD</sequence>
<gene>
    <name evidence="1" type="ORF">BDP27DRAFT_1425020</name>
</gene>